<dbReference type="AlphaFoldDB" id="A0A6J6LZ91"/>
<evidence type="ECO:0000313" key="3">
    <source>
        <dbReference type="EMBL" id="CAB4752806.1"/>
    </source>
</evidence>
<evidence type="ECO:0000313" key="1">
    <source>
        <dbReference type="EMBL" id="CAB4367439.1"/>
    </source>
</evidence>
<evidence type="ECO:0000313" key="2">
    <source>
        <dbReference type="EMBL" id="CAB4667136.1"/>
    </source>
</evidence>
<dbReference type="EMBL" id="CAEZZL010000004">
    <property type="protein sequence ID" value="CAB4752806.1"/>
    <property type="molecule type" value="Genomic_DNA"/>
</dbReference>
<protein>
    <submittedName>
        <fullName evidence="2">Unannotated protein</fullName>
    </submittedName>
</protein>
<dbReference type="EMBL" id="CAFBQH010000001">
    <property type="protein sequence ID" value="CAB5043655.1"/>
    <property type="molecule type" value="Genomic_DNA"/>
</dbReference>
<evidence type="ECO:0000313" key="4">
    <source>
        <dbReference type="EMBL" id="CAB5043655.1"/>
    </source>
</evidence>
<gene>
    <name evidence="2" type="ORF">UFOPK2334_00308</name>
    <name evidence="3" type="ORF">UFOPK2870_00145</name>
    <name evidence="1" type="ORF">UFOPK4179_00222</name>
    <name evidence="4" type="ORF">UFOPK4293_00005</name>
</gene>
<reference evidence="2" key="1">
    <citation type="submission" date="2020-05" db="EMBL/GenBank/DDBJ databases">
        <authorList>
            <person name="Chiriac C."/>
            <person name="Salcher M."/>
            <person name="Ghai R."/>
            <person name="Kavagutti S V."/>
        </authorList>
    </citation>
    <scope>NUCLEOTIDE SEQUENCE</scope>
</reference>
<name>A0A6J6LZ91_9ZZZZ</name>
<proteinExistence type="predicted"/>
<organism evidence="2">
    <name type="scientific">freshwater metagenome</name>
    <dbReference type="NCBI Taxonomy" id="449393"/>
    <lineage>
        <taxon>unclassified sequences</taxon>
        <taxon>metagenomes</taxon>
        <taxon>ecological metagenomes</taxon>
    </lineage>
</organism>
<dbReference type="EMBL" id="CAEZXA010000014">
    <property type="protein sequence ID" value="CAB4667136.1"/>
    <property type="molecule type" value="Genomic_DNA"/>
</dbReference>
<sequence length="56" mass="5921">MIDTHDTVITEALAVIDKALAEMLRRELVSSVEVGDLLLDLRGLLTASVATTVAAV</sequence>
<accession>A0A6J6LZ91</accession>
<dbReference type="EMBL" id="CAETWZ010000011">
    <property type="protein sequence ID" value="CAB4367439.1"/>
    <property type="molecule type" value="Genomic_DNA"/>
</dbReference>